<name>A0A523S1Y2_UNCAE</name>
<reference evidence="1 2" key="1">
    <citation type="submission" date="2019-03" db="EMBL/GenBank/DDBJ databases">
        <title>Metabolic potential of uncultured bacteria and archaea associated with petroleum seepage in deep-sea sediments.</title>
        <authorList>
            <person name="Dong X."/>
            <person name="Hubert C."/>
        </authorList>
    </citation>
    <scope>NUCLEOTIDE SEQUENCE [LARGE SCALE GENOMIC DNA]</scope>
    <source>
        <strain evidence="1">E44_bin7</strain>
    </source>
</reference>
<organism evidence="1 2">
    <name type="scientific">Aerophobetes bacterium</name>
    <dbReference type="NCBI Taxonomy" id="2030807"/>
    <lineage>
        <taxon>Bacteria</taxon>
        <taxon>Candidatus Aerophobota</taxon>
    </lineage>
</organism>
<evidence type="ECO:0008006" key="3">
    <source>
        <dbReference type="Google" id="ProtNLM"/>
    </source>
</evidence>
<protein>
    <recommendedName>
        <fullName evidence="3">AbiEi antitoxin C-terminal domain-containing protein</fullName>
    </recommendedName>
</protein>
<comment type="caution">
    <text evidence="1">The sequence shown here is derived from an EMBL/GenBank/DDBJ whole genome shotgun (WGS) entry which is preliminary data.</text>
</comment>
<dbReference type="AlphaFoldDB" id="A0A523S1Y2"/>
<accession>A0A523S1Y2</accession>
<sequence>MALPKLYQAFYKEKVFNFFDVIERFREDKHSEGYLRKRLSDLLRVGYLGSVGARGLYYIVPQESSKEEYVPDKFLIGARLSSGGVIGYHSALELHGASYSSFKVVYIITQRYFRPFRFQGIEYRAVKGNTGFGIEMILREGLKIPVTDRERTLVEGINGLKYVGG</sequence>
<evidence type="ECO:0000313" key="1">
    <source>
        <dbReference type="EMBL" id="TET12053.1"/>
    </source>
</evidence>
<dbReference type="EMBL" id="SOKJ01000113">
    <property type="protein sequence ID" value="TET12053.1"/>
    <property type="molecule type" value="Genomic_DNA"/>
</dbReference>
<proteinExistence type="predicted"/>
<gene>
    <name evidence="1" type="ORF">E3J84_02165</name>
</gene>
<dbReference type="Proteomes" id="UP000316360">
    <property type="component" value="Unassembled WGS sequence"/>
</dbReference>
<evidence type="ECO:0000313" key="2">
    <source>
        <dbReference type="Proteomes" id="UP000316360"/>
    </source>
</evidence>